<evidence type="ECO:0000256" key="2">
    <source>
        <dbReference type="ARBA" id="ARBA00005417"/>
    </source>
</evidence>
<dbReference type="InterPro" id="IPR050388">
    <property type="entry name" value="ABC_Ni/Peptide_Import"/>
</dbReference>
<dbReference type="PROSITE" id="PS50893">
    <property type="entry name" value="ABC_TRANSPORTER_2"/>
    <property type="match status" value="1"/>
</dbReference>
<dbReference type="Pfam" id="PF00005">
    <property type="entry name" value="ABC_tran"/>
    <property type="match status" value="1"/>
</dbReference>
<dbReference type="GO" id="GO:0016887">
    <property type="term" value="F:ATP hydrolysis activity"/>
    <property type="evidence" value="ECO:0007669"/>
    <property type="project" value="InterPro"/>
</dbReference>
<protein>
    <submittedName>
        <fullName evidence="9">Peptide/nickel transport system ATP-binding protein</fullName>
    </submittedName>
</protein>
<dbReference type="SUPFAM" id="SSF52540">
    <property type="entry name" value="P-loop containing nucleoside triphosphate hydrolases"/>
    <property type="match status" value="1"/>
</dbReference>
<reference evidence="9 10" key="1">
    <citation type="submission" date="2016-10" db="EMBL/GenBank/DDBJ databases">
        <authorList>
            <person name="Varghese N."/>
            <person name="Submissions S."/>
        </authorList>
    </citation>
    <scope>NUCLEOTIDE SEQUENCE [LARGE SCALE GENOMIC DNA]</scope>
    <source>
        <strain evidence="9 10">DSM 18839</strain>
    </source>
</reference>
<dbReference type="GO" id="GO:0055085">
    <property type="term" value="P:transmembrane transport"/>
    <property type="evidence" value="ECO:0007669"/>
    <property type="project" value="UniProtKB-ARBA"/>
</dbReference>
<evidence type="ECO:0000256" key="5">
    <source>
        <dbReference type="ARBA" id="ARBA00022741"/>
    </source>
</evidence>
<organism evidence="9 10">
    <name type="scientific">Thalassobaculum litoreum DSM 18839</name>
    <dbReference type="NCBI Taxonomy" id="1123362"/>
    <lineage>
        <taxon>Bacteria</taxon>
        <taxon>Pseudomonadati</taxon>
        <taxon>Pseudomonadota</taxon>
        <taxon>Alphaproteobacteria</taxon>
        <taxon>Rhodospirillales</taxon>
        <taxon>Thalassobaculaceae</taxon>
        <taxon>Thalassobaculum</taxon>
    </lineage>
</organism>
<dbReference type="PANTHER" id="PTHR43297:SF7">
    <property type="entry name" value="D,D-DIPEPTIDE TRANSPORT ATP-BINDING PROTEIN DDPD-RELATED"/>
    <property type="match status" value="1"/>
</dbReference>
<dbReference type="InterPro" id="IPR003439">
    <property type="entry name" value="ABC_transporter-like_ATP-bd"/>
</dbReference>
<gene>
    <name evidence="9" type="ORF">SAMN05660686_03082</name>
</gene>
<dbReference type="CDD" id="cd03257">
    <property type="entry name" value="ABC_NikE_OppD_transporters"/>
    <property type="match status" value="1"/>
</dbReference>
<evidence type="ECO:0000256" key="7">
    <source>
        <dbReference type="ARBA" id="ARBA00023136"/>
    </source>
</evidence>
<dbReference type="InterPro" id="IPR003593">
    <property type="entry name" value="AAA+_ATPase"/>
</dbReference>
<proteinExistence type="inferred from homology"/>
<dbReference type="SMART" id="SM00382">
    <property type="entry name" value="AAA"/>
    <property type="match status" value="1"/>
</dbReference>
<comment type="subcellular location">
    <subcellularLocation>
        <location evidence="1">Cell inner membrane</location>
        <topology evidence="1">Peripheral membrane protein</topology>
    </subcellularLocation>
</comment>
<keyword evidence="5" id="KW-0547">Nucleotide-binding</keyword>
<dbReference type="Proteomes" id="UP000198615">
    <property type="component" value="Unassembled WGS sequence"/>
</dbReference>
<evidence type="ECO:0000256" key="6">
    <source>
        <dbReference type="ARBA" id="ARBA00022840"/>
    </source>
</evidence>
<dbReference type="EMBL" id="FNBW01000009">
    <property type="protein sequence ID" value="SDG02336.1"/>
    <property type="molecule type" value="Genomic_DNA"/>
</dbReference>
<accession>A0A8G2EVV9</accession>
<name>A0A8G2EVV9_9PROT</name>
<dbReference type="InterPro" id="IPR013563">
    <property type="entry name" value="Oligopep_ABC_C"/>
</dbReference>
<dbReference type="AlphaFoldDB" id="A0A8G2EVV9"/>
<dbReference type="GO" id="GO:0005524">
    <property type="term" value="F:ATP binding"/>
    <property type="evidence" value="ECO:0007669"/>
    <property type="project" value="UniProtKB-KW"/>
</dbReference>
<dbReference type="Pfam" id="PF08352">
    <property type="entry name" value="oligo_HPY"/>
    <property type="match status" value="1"/>
</dbReference>
<dbReference type="GO" id="GO:0005886">
    <property type="term" value="C:plasma membrane"/>
    <property type="evidence" value="ECO:0007669"/>
    <property type="project" value="UniProtKB-SubCell"/>
</dbReference>
<keyword evidence="3" id="KW-0813">Transport</keyword>
<dbReference type="NCBIfam" id="TIGR01727">
    <property type="entry name" value="oligo_HPY"/>
    <property type="match status" value="1"/>
</dbReference>
<keyword evidence="10" id="KW-1185">Reference proteome</keyword>
<dbReference type="PROSITE" id="PS00211">
    <property type="entry name" value="ABC_TRANSPORTER_1"/>
    <property type="match status" value="1"/>
</dbReference>
<evidence type="ECO:0000256" key="3">
    <source>
        <dbReference type="ARBA" id="ARBA00022448"/>
    </source>
</evidence>
<evidence type="ECO:0000259" key="8">
    <source>
        <dbReference type="PROSITE" id="PS50893"/>
    </source>
</evidence>
<evidence type="ECO:0000313" key="9">
    <source>
        <dbReference type="EMBL" id="SDG02336.1"/>
    </source>
</evidence>
<dbReference type="InterPro" id="IPR017871">
    <property type="entry name" value="ABC_transporter-like_CS"/>
</dbReference>
<keyword evidence="4" id="KW-1003">Cell membrane</keyword>
<dbReference type="RefSeq" id="WP_051244626.1">
    <property type="nucleotide sequence ID" value="NZ_FNBW01000009.1"/>
</dbReference>
<comment type="similarity">
    <text evidence="2">Belongs to the ABC transporter superfamily.</text>
</comment>
<evidence type="ECO:0000313" key="10">
    <source>
        <dbReference type="Proteomes" id="UP000198615"/>
    </source>
</evidence>
<dbReference type="GO" id="GO:0015833">
    <property type="term" value="P:peptide transport"/>
    <property type="evidence" value="ECO:0007669"/>
    <property type="project" value="InterPro"/>
</dbReference>
<dbReference type="Gene3D" id="3.40.50.300">
    <property type="entry name" value="P-loop containing nucleotide triphosphate hydrolases"/>
    <property type="match status" value="1"/>
</dbReference>
<dbReference type="InterPro" id="IPR027417">
    <property type="entry name" value="P-loop_NTPase"/>
</dbReference>
<evidence type="ECO:0000256" key="4">
    <source>
        <dbReference type="ARBA" id="ARBA00022475"/>
    </source>
</evidence>
<dbReference type="OrthoDB" id="37801at2"/>
<feature type="domain" description="ABC transporter" evidence="8">
    <location>
        <begin position="9"/>
        <end position="259"/>
    </location>
</feature>
<evidence type="ECO:0000256" key="1">
    <source>
        <dbReference type="ARBA" id="ARBA00004417"/>
    </source>
</evidence>
<keyword evidence="6 9" id="KW-0067">ATP-binding</keyword>
<dbReference type="PANTHER" id="PTHR43297">
    <property type="entry name" value="OLIGOPEPTIDE TRANSPORT ATP-BINDING PROTEIN APPD"/>
    <property type="match status" value="1"/>
</dbReference>
<sequence length="338" mass="36726">MAKSDVPTLEVRNLQTHFFTRAGEVKAVNDVSFTVRPGEVLGLVGESGSGKTVTGFSIMGLVDEPGRIVGGEILYKGENIANAPDERMRRLRGNNIAMIFQDPMMTLNPVLRVDTQMIEAIQAHENVSRDEAWERSRAALEQVGIPAAEERLKSYPHQFSGGMRQRVAIAIALLNKPDLIVADEPTTALDVTIQGQILYEVQKLCEETGTAMIWITHDLSVVAGLADEICVMYAGKVVEHGTVDDVLDNPTHPYTHGLISSVPSRNKRGQPLSQIPGMTPSLLNLPKGCPFKTRCPRVGPDCDIEPEITHPVPARDVRCHYPVAAGEAAAVPTPEVTA</sequence>
<keyword evidence="7" id="KW-0472">Membrane</keyword>
<comment type="caution">
    <text evidence="9">The sequence shown here is derived from an EMBL/GenBank/DDBJ whole genome shotgun (WGS) entry which is preliminary data.</text>
</comment>
<dbReference type="FunFam" id="3.40.50.300:FF:000016">
    <property type="entry name" value="Oligopeptide ABC transporter ATP-binding component"/>
    <property type="match status" value="1"/>
</dbReference>